<name>A0AAJ4MVB7_9BURK</name>
<dbReference type="Proteomes" id="UP000662821">
    <property type="component" value="Chromosome"/>
</dbReference>
<proteinExistence type="predicted"/>
<dbReference type="PANTHER" id="PTHR39639:SF1">
    <property type="entry name" value="DUF262 DOMAIN-CONTAINING PROTEIN"/>
    <property type="match status" value="1"/>
</dbReference>
<sequence length="349" mass="40620">MSIISNMDTESRPVKWVFDEFKKGNLFVDESFQRNYIWIRKDRISLMETILLGYPIPEIYLWATGTDPNTGETKYSIVDGQQRIRTIGQFIDSKLKLTDAGLEFKNTDYRGKIFDELSPELRTALWSYKISIRFVKEGVLRDDIVKMFLRLNRTSNALNPQELRNAEFDGEFLKASETVASLPFWKIWNIFSEGEIRRMTDIQFASTLLIFVRSGFEDETTQAAINKMYDLLNESYVDKDVDIKKISDTLHLLNEVLQKNPSLALTLQKKTHLYSIFTLCFVAKEKPNLDISALSDSLASWFAWYEETIVPDPKWVDGIVEYRRLSQEGVQKKSNRLSRHTILEEFIGL</sequence>
<gene>
    <name evidence="2" type="ORF">J3P46_06790</name>
</gene>
<dbReference type="InterPro" id="IPR004919">
    <property type="entry name" value="GmrSD_N"/>
</dbReference>
<accession>A0AAJ4MVB7</accession>
<organism evidence="2 3">
    <name type="scientific">Janthinobacterium lividum</name>
    <dbReference type="NCBI Taxonomy" id="29581"/>
    <lineage>
        <taxon>Bacteria</taxon>
        <taxon>Pseudomonadati</taxon>
        <taxon>Pseudomonadota</taxon>
        <taxon>Betaproteobacteria</taxon>
        <taxon>Burkholderiales</taxon>
        <taxon>Oxalobacteraceae</taxon>
        <taxon>Janthinobacterium</taxon>
    </lineage>
</organism>
<evidence type="ECO:0000313" key="2">
    <source>
        <dbReference type="EMBL" id="QSX97627.1"/>
    </source>
</evidence>
<dbReference type="RefSeq" id="WP_151092953.1">
    <property type="nucleotide sequence ID" value="NZ_CP071520.1"/>
</dbReference>
<dbReference type="Pfam" id="PF03235">
    <property type="entry name" value="GmrSD_N"/>
    <property type="match status" value="1"/>
</dbReference>
<dbReference type="EMBL" id="CP071520">
    <property type="protein sequence ID" value="QSX97627.1"/>
    <property type="molecule type" value="Genomic_DNA"/>
</dbReference>
<reference evidence="2 3" key="1">
    <citation type="submission" date="2021-03" db="EMBL/GenBank/DDBJ databases">
        <title>Draft genome sequence of Janthinobacterium sp. strain PLB02 isolated from infected primmorphs (Lubomirskia baicalensis).</title>
        <authorList>
            <person name="Chernogor L.I."/>
            <person name="Belikov S.I."/>
            <person name="Petrushin I.S."/>
        </authorList>
    </citation>
    <scope>NUCLEOTIDE SEQUENCE [LARGE SCALE GENOMIC DNA]</scope>
    <source>
        <strain evidence="2 3">PLB02</strain>
    </source>
</reference>
<feature type="domain" description="GmrSD restriction endonucleases N-terminal" evidence="1">
    <location>
        <begin position="18"/>
        <end position="168"/>
    </location>
</feature>
<dbReference type="PANTHER" id="PTHR39639">
    <property type="entry name" value="CHROMOSOME 16, WHOLE GENOME SHOTGUN SEQUENCE"/>
    <property type="match status" value="1"/>
</dbReference>
<protein>
    <submittedName>
        <fullName evidence="2">DUF262 domain-containing protein</fullName>
    </submittedName>
</protein>
<dbReference type="AlphaFoldDB" id="A0AAJ4MVB7"/>
<evidence type="ECO:0000259" key="1">
    <source>
        <dbReference type="Pfam" id="PF03235"/>
    </source>
</evidence>
<evidence type="ECO:0000313" key="3">
    <source>
        <dbReference type="Proteomes" id="UP000662821"/>
    </source>
</evidence>